<reference evidence="3 4" key="1">
    <citation type="journal article" date="2015" name="Sci. Rep.">
        <title>Chromosome-level genome map provides insights into diverse defense mechanisms in the medicinal fungus Ganoderma sinense.</title>
        <authorList>
            <person name="Zhu Y."/>
            <person name="Xu J."/>
            <person name="Sun C."/>
            <person name="Zhou S."/>
            <person name="Xu H."/>
            <person name="Nelson D.R."/>
            <person name="Qian J."/>
            <person name="Song J."/>
            <person name="Luo H."/>
            <person name="Xiang L."/>
            <person name="Li Y."/>
            <person name="Xu Z."/>
            <person name="Ji A."/>
            <person name="Wang L."/>
            <person name="Lu S."/>
            <person name="Hayward A."/>
            <person name="Sun W."/>
            <person name="Li X."/>
            <person name="Schwartz D.C."/>
            <person name="Wang Y."/>
            <person name="Chen S."/>
        </authorList>
    </citation>
    <scope>NUCLEOTIDE SEQUENCE [LARGE SCALE GENOMIC DNA]</scope>
    <source>
        <strain evidence="3 4">ZZ0214-1</strain>
    </source>
</reference>
<evidence type="ECO:0000256" key="2">
    <source>
        <dbReference type="SAM" id="SignalP"/>
    </source>
</evidence>
<protein>
    <recommendedName>
        <fullName evidence="5">Transporter</fullName>
    </recommendedName>
</protein>
<dbReference type="AlphaFoldDB" id="A0A2G8RXT1"/>
<evidence type="ECO:0000256" key="1">
    <source>
        <dbReference type="SAM" id="MobiDB-lite"/>
    </source>
</evidence>
<dbReference type="EMBL" id="AYKW01000045">
    <property type="protein sequence ID" value="PIL26329.1"/>
    <property type="molecule type" value="Genomic_DNA"/>
</dbReference>
<keyword evidence="4" id="KW-1185">Reference proteome</keyword>
<proteinExistence type="predicted"/>
<feature type="region of interest" description="Disordered" evidence="1">
    <location>
        <begin position="24"/>
        <end position="47"/>
    </location>
</feature>
<name>A0A2G8RXT1_9APHY</name>
<evidence type="ECO:0000313" key="3">
    <source>
        <dbReference type="EMBL" id="PIL26329.1"/>
    </source>
</evidence>
<keyword evidence="2" id="KW-0732">Signal</keyword>
<evidence type="ECO:0000313" key="4">
    <source>
        <dbReference type="Proteomes" id="UP000230002"/>
    </source>
</evidence>
<gene>
    <name evidence="3" type="ORF">GSI_12085</name>
</gene>
<accession>A0A2G8RXT1</accession>
<feature type="chain" id="PRO_5013742018" description="Transporter" evidence="2">
    <location>
        <begin position="17"/>
        <end position="64"/>
    </location>
</feature>
<dbReference type="Proteomes" id="UP000230002">
    <property type="component" value="Unassembled WGS sequence"/>
</dbReference>
<comment type="caution">
    <text evidence="3">The sequence shown here is derived from an EMBL/GenBank/DDBJ whole genome shotgun (WGS) entry which is preliminary data.</text>
</comment>
<evidence type="ECO:0008006" key="5">
    <source>
        <dbReference type="Google" id="ProtNLM"/>
    </source>
</evidence>
<sequence>MHVLVCVTLGVHILEAAYSHADGTRTTQAPWNTSQSIGDHYSGSPRRDTLMCHKSAMTTGTNPS</sequence>
<organism evidence="3 4">
    <name type="scientific">Ganoderma sinense ZZ0214-1</name>
    <dbReference type="NCBI Taxonomy" id="1077348"/>
    <lineage>
        <taxon>Eukaryota</taxon>
        <taxon>Fungi</taxon>
        <taxon>Dikarya</taxon>
        <taxon>Basidiomycota</taxon>
        <taxon>Agaricomycotina</taxon>
        <taxon>Agaricomycetes</taxon>
        <taxon>Polyporales</taxon>
        <taxon>Polyporaceae</taxon>
        <taxon>Ganoderma</taxon>
    </lineage>
</organism>
<feature type="signal peptide" evidence="2">
    <location>
        <begin position="1"/>
        <end position="16"/>
    </location>
</feature>
<feature type="compositionally biased region" description="Polar residues" evidence="1">
    <location>
        <begin position="24"/>
        <end position="37"/>
    </location>
</feature>